<protein>
    <submittedName>
        <fullName evidence="1">Uncharacterized protein</fullName>
    </submittedName>
</protein>
<name>Q6K5S0_ORYSJ</name>
<dbReference type="EMBL" id="AP005316">
    <property type="protein sequence ID" value="BAD22055.1"/>
    <property type="molecule type" value="Genomic_DNA"/>
</dbReference>
<reference evidence="2" key="2">
    <citation type="journal article" date="2008" name="Nucleic Acids Res.">
        <title>The rice annotation project database (RAP-DB): 2008 update.</title>
        <authorList>
            <consortium name="The rice annotation project (RAP)"/>
        </authorList>
    </citation>
    <scope>GENOME REANNOTATION</scope>
    <source>
        <strain evidence="2">cv. Nipponbare</strain>
    </source>
</reference>
<gene>
    <name evidence="1" type="primary">P0527E02.26</name>
</gene>
<dbReference type="AlphaFoldDB" id="Q6K5S0"/>
<evidence type="ECO:0000313" key="2">
    <source>
        <dbReference type="Proteomes" id="UP000000763"/>
    </source>
</evidence>
<proteinExistence type="predicted"/>
<reference evidence="2" key="1">
    <citation type="journal article" date="2005" name="Nature">
        <title>The map-based sequence of the rice genome.</title>
        <authorList>
            <consortium name="International rice genome sequencing project (IRGSP)"/>
            <person name="Matsumoto T."/>
            <person name="Wu J."/>
            <person name="Kanamori H."/>
            <person name="Katayose Y."/>
            <person name="Fujisawa M."/>
            <person name="Namiki N."/>
            <person name="Mizuno H."/>
            <person name="Yamamoto K."/>
            <person name="Antonio B.A."/>
            <person name="Baba T."/>
            <person name="Sakata K."/>
            <person name="Nagamura Y."/>
            <person name="Aoki H."/>
            <person name="Arikawa K."/>
            <person name="Arita K."/>
            <person name="Bito T."/>
            <person name="Chiden Y."/>
            <person name="Fujitsuka N."/>
            <person name="Fukunaka R."/>
            <person name="Hamada M."/>
            <person name="Harada C."/>
            <person name="Hayashi A."/>
            <person name="Hijishita S."/>
            <person name="Honda M."/>
            <person name="Hosokawa S."/>
            <person name="Ichikawa Y."/>
            <person name="Idonuma A."/>
            <person name="Iijima M."/>
            <person name="Ikeda M."/>
            <person name="Ikeno M."/>
            <person name="Ito K."/>
            <person name="Ito S."/>
            <person name="Ito T."/>
            <person name="Ito Y."/>
            <person name="Ito Y."/>
            <person name="Iwabuchi A."/>
            <person name="Kamiya K."/>
            <person name="Karasawa W."/>
            <person name="Kurita K."/>
            <person name="Katagiri S."/>
            <person name="Kikuta A."/>
            <person name="Kobayashi H."/>
            <person name="Kobayashi N."/>
            <person name="Machita K."/>
            <person name="Maehara T."/>
            <person name="Masukawa M."/>
            <person name="Mizubayashi T."/>
            <person name="Mukai Y."/>
            <person name="Nagasaki H."/>
            <person name="Nagata Y."/>
            <person name="Naito S."/>
            <person name="Nakashima M."/>
            <person name="Nakama Y."/>
            <person name="Nakamichi Y."/>
            <person name="Nakamura M."/>
            <person name="Meguro A."/>
            <person name="Negishi M."/>
            <person name="Ohta I."/>
            <person name="Ohta T."/>
            <person name="Okamoto M."/>
            <person name="Ono N."/>
            <person name="Saji S."/>
            <person name="Sakaguchi M."/>
            <person name="Sakai K."/>
            <person name="Shibata M."/>
            <person name="Shimokawa T."/>
            <person name="Song J."/>
            <person name="Takazaki Y."/>
            <person name="Terasawa K."/>
            <person name="Tsugane M."/>
            <person name="Tsuji K."/>
            <person name="Ueda S."/>
            <person name="Waki K."/>
            <person name="Yamagata H."/>
            <person name="Yamamoto M."/>
            <person name="Yamamoto S."/>
            <person name="Yamane H."/>
            <person name="Yoshiki S."/>
            <person name="Yoshihara R."/>
            <person name="Yukawa K."/>
            <person name="Zhong H."/>
            <person name="Yano M."/>
            <person name="Yuan Q."/>
            <person name="Ouyang S."/>
            <person name="Liu J."/>
            <person name="Jones K.M."/>
            <person name="Gansberger K."/>
            <person name="Moffat K."/>
            <person name="Hill J."/>
            <person name="Bera J."/>
            <person name="Fadrosh D."/>
            <person name="Jin S."/>
            <person name="Johri S."/>
            <person name="Kim M."/>
            <person name="Overton L."/>
            <person name="Reardon M."/>
            <person name="Tsitrin T."/>
            <person name="Vuong H."/>
            <person name="Weaver B."/>
            <person name="Ciecko A."/>
            <person name="Tallon L."/>
            <person name="Jackson J."/>
            <person name="Pai G."/>
            <person name="Aken S.V."/>
            <person name="Utterback T."/>
            <person name="Reidmuller S."/>
            <person name="Feldblyum T."/>
            <person name="Hsiao J."/>
            <person name="Zismann V."/>
            <person name="Iobst S."/>
            <person name="de Vazeille A.R."/>
            <person name="Buell C.R."/>
            <person name="Ying K."/>
            <person name="Li Y."/>
            <person name="Lu T."/>
            <person name="Huang Y."/>
            <person name="Zhao Q."/>
            <person name="Feng Q."/>
            <person name="Zhang L."/>
            <person name="Zhu J."/>
            <person name="Weng Q."/>
            <person name="Mu J."/>
            <person name="Lu Y."/>
            <person name="Fan D."/>
            <person name="Liu Y."/>
            <person name="Guan J."/>
            <person name="Zhang Y."/>
            <person name="Yu S."/>
            <person name="Liu X."/>
            <person name="Zhang Y."/>
            <person name="Hong G."/>
            <person name="Han B."/>
            <person name="Choisne N."/>
            <person name="Demange N."/>
            <person name="Orjeda G."/>
            <person name="Samain S."/>
            <person name="Cattolico L."/>
            <person name="Pelletier E."/>
            <person name="Couloux A."/>
            <person name="Segurens B."/>
            <person name="Wincker P."/>
            <person name="D'Hont A."/>
            <person name="Scarpelli C."/>
            <person name="Weissenbach J."/>
            <person name="Salanoubat M."/>
            <person name="Quetier F."/>
            <person name="Yu Y."/>
            <person name="Kim H.R."/>
            <person name="Rambo T."/>
            <person name="Currie J."/>
            <person name="Collura K."/>
            <person name="Luo M."/>
            <person name="Yang T."/>
            <person name="Ammiraju J.S.S."/>
            <person name="Engler F."/>
            <person name="Soderlund C."/>
            <person name="Wing R.A."/>
            <person name="Palmer L.E."/>
            <person name="de la Bastide M."/>
            <person name="Spiegel L."/>
            <person name="Nascimento L."/>
            <person name="Zutavern T."/>
            <person name="O'Shaughnessy A."/>
            <person name="Dike S."/>
            <person name="Dedhia N."/>
            <person name="Preston R."/>
            <person name="Balija V."/>
            <person name="McCombie W.R."/>
            <person name="Chow T."/>
            <person name="Chen H."/>
            <person name="Chung M."/>
            <person name="Chen C."/>
            <person name="Shaw J."/>
            <person name="Wu H."/>
            <person name="Hsiao K."/>
            <person name="Chao Y."/>
            <person name="Chu M."/>
            <person name="Cheng C."/>
            <person name="Hour A."/>
            <person name="Lee P."/>
            <person name="Lin S."/>
            <person name="Lin Y."/>
            <person name="Liou J."/>
            <person name="Liu S."/>
            <person name="Hsing Y."/>
            <person name="Raghuvanshi S."/>
            <person name="Mohanty A."/>
            <person name="Bharti A.K."/>
            <person name="Gaur A."/>
            <person name="Gupta V."/>
            <person name="Kumar D."/>
            <person name="Ravi V."/>
            <person name="Vij S."/>
            <person name="Kapur A."/>
            <person name="Khurana P."/>
            <person name="Khurana P."/>
            <person name="Khurana J.P."/>
            <person name="Tyagi A.K."/>
            <person name="Gaikwad K."/>
            <person name="Singh A."/>
            <person name="Dalal V."/>
            <person name="Srivastava S."/>
            <person name="Dixit A."/>
            <person name="Pal A.K."/>
            <person name="Ghazi I.A."/>
            <person name="Yadav M."/>
            <person name="Pandit A."/>
            <person name="Bhargava A."/>
            <person name="Sureshbabu K."/>
            <person name="Batra K."/>
            <person name="Sharma T.R."/>
            <person name="Mohapatra T."/>
            <person name="Singh N.K."/>
            <person name="Messing J."/>
            <person name="Nelson A.B."/>
            <person name="Fuks G."/>
            <person name="Kavchok S."/>
            <person name="Keizer G."/>
            <person name="Linton E."/>
            <person name="Llaca V."/>
            <person name="Song R."/>
            <person name="Tanyolac B."/>
            <person name="Young S."/>
            <person name="Ho-Il K."/>
            <person name="Hahn J.H."/>
            <person name="Sangsakoo G."/>
            <person name="Vanavichit A."/>
            <person name="de Mattos Luiz.A.T."/>
            <person name="Zimmer P.D."/>
            <person name="Malone G."/>
            <person name="Dellagostin O."/>
            <person name="de Oliveira A.C."/>
            <person name="Bevan M."/>
            <person name="Bancroft I."/>
            <person name="Minx P."/>
            <person name="Cordum H."/>
            <person name="Wilson R."/>
            <person name="Cheng Z."/>
            <person name="Jin W."/>
            <person name="Jiang J."/>
            <person name="Leong S.A."/>
            <person name="Iwama H."/>
            <person name="Gojobori T."/>
            <person name="Itoh T."/>
            <person name="Niimura Y."/>
            <person name="Fujii Y."/>
            <person name="Habara T."/>
            <person name="Sakai H."/>
            <person name="Sato Y."/>
            <person name="Wilson G."/>
            <person name="Kumar K."/>
            <person name="McCouch S."/>
            <person name="Juretic N."/>
            <person name="Hoen D."/>
            <person name="Wright S."/>
            <person name="Bruskiewich R."/>
            <person name="Bureau T."/>
            <person name="Miyao A."/>
            <person name="Hirochika H."/>
            <person name="Nishikawa T."/>
            <person name="Kadowaki K."/>
            <person name="Sugiura M."/>
            <person name="Burr B."/>
            <person name="Sasaki T."/>
        </authorList>
    </citation>
    <scope>NUCLEOTIDE SEQUENCE [LARGE SCALE GENOMIC DNA]</scope>
    <source>
        <strain evidence="2">cv. Nipponbare</strain>
    </source>
</reference>
<dbReference type="Proteomes" id="UP000000763">
    <property type="component" value="Chromosome 2"/>
</dbReference>
<accession>Q6K5S0</accession>
<organism evidence="1 2">
    <name type="scientific">Oryza sativa subsp. japonica</name>
    <name type="common">Rice</name>
    <dbReference type="NCBI Taxonomy" id="39947"/>
    <lineage>
        <taxon>Eukaryota</taxon>
        <taxon>Viridiplantae</taxon>
        <taxon>Streptophyta</taxon>
        <taxon>Embryophyta</taxon>
        <taxon>Tracheophyta</taxon>
        <taxon>Spermatophyta</taxon>
        <taxon>Magnoliopsida</taxon>
        <taxon>Liliopsida</taxon>
        <taxon>Poales</taxon>
        <taxon>Poaceae</taxon>
        <taxon>BOP clade</taxon>
        <taxon>Oryzoideae</taxon>
        <taxon>Oryzeae</taxon>
        <taxon>Oryzinae</taxon>
        <taxon>Oryza</taxon>
        <taxon>Oryza sativa</taxon>
    </lineage>
</organism>
<evidence type="ECO:0000313" key="1">
    <source>
        <dbReference type="EMBL" id="BAD22055.1"/>
    </source>
</evidence>
<sequence length="78" mass="8232">MAGAYCDWGGQSAGQRRLLRKEKQQGDDACCCCCECEPGVTAAGAPPHRQAHGKNYEELPFQSTTAAESVEAAMAPEG</sequence>